<evidence type="ECO:0000256" key="8">
    <source>
        <dbReference type="SAM" id="MobiDB-lite"/>
    </source>
</evidence>
<keyword evidence="2" id="KW-0813">Transport</keyword>
<comment type="caution">
    <text evidence="9">The sequence shown here is derived from an EMBL/GenBank/DDBJ whole genome shotgun (WGS) entry which is preliminary data.</text>
</comment>
<evidence type="ECO:0000313" key="10">
    <source>
        <dbReference type="Proteomes" id="UP000310708"/>
    </source>
</evidence>
<keyword evidence="5" id="KW-0811">Translocation</keyword>
<keyword evidence="6" id="KW-0906">Nuclear pore complex</keyword>
<gene>
    <name evidence="9" type="ORF">E3Q01_01963</name>
</gene>
<evidence type="ECO:0000256" key="1">
    <source>
        <dbReference type="ARBA" id="ARBA00004567"/>
    </source>
</evidence>
<dbReference type="EMBL" id="SPRX01000020">
    <property type="protein sequence ID" value="TIC65780.1"/>
    <property type="molecule type" value="Genomic_DNA"/>
</dbReference>
<protein>
    <recommendedName>
        <fullName evidence="11">Nucleoporin Nup54 alpha-helical domain-containing protein</fullName>
    </recommendedName>
</protein>
<evidence type="ECO:0000256" key="4">
    <source>
        <dbReference type="ARBA" id="ARBA00022927"/>
    </source>
</evidence>
<reference evidence="9 10" key="1">
    <citation type="submission" date="2019-03" db="EMBL/GenBank/DDBJ databases">
        <title>Sequencing 25 genomes of Wallemia mellicola.</title>
        <authorList>
            <person name="Gostincar C."/>
        </authorList>
    </citation>
    <scope>NUCLEOTIDE SEQUENCE [LARGE SCALE GENOMIC DNA]</scope>
    <source>
        <strain evidence="9 10">EXF-757</strain>
    </source>
</reference>
<evidence type="ECO:0000256" key="3">
    <source>
        <dbReference type="ARBA" id="ARBA00022816"/>
    </source>
</evidence>
<dbReference type="GO" id="GO:0051028">
    <property type="term" value="P:mRNA transport"/>
    <property type="evidence" value="ECO:0007669"/>
    <property type="project" value="UniProtKB-KW"/>
</dbReference>
<name>A0A4T0LPU7_9BASI</name>
<evidence type="ECO:0000256" key="6">
    <source>
        <dbReference type="ARBA" id="ARBA00023132"/>
    </source>
</evidence>
<keyword evidence="7" id="KW-0539">Nucleus</keyword>
<accession>A0A4T0LPU7</accession>
<feature type="compositionally biased region" description="Low complexity" evidence="8">
    <location>
        <begin position="132"/>
        <end position="159"/>
    </location>
</feature>
<feature type="compositionally biased region" description="Low complexity" evidence="8">
    <location>
        <begin position="73"/>
        <end position="102"/>
    </location>
</feature>
<dbReference type="InterPro" id="IPR024882">
    <property type="entry name" value="NUP58/p45/49"/>
</dbReference>
<feature type="compositionally biased region" description="Low complexity" evidence="8">
    <location>
        <begin position="16"/>
        <end position="28"/>
    </location>
</feature>
<keyword evidence="3" id="KW-0509">mRNA transport</keyword>
<comment type="subcellular location">
    <subcellularLocation>
        <location evidence="1">Nucleus</location>
        <location evidence="1">Nuclear pore complex</location>
    </subcellularLocation>
</comment>
<evidence type="ECO:0000256" key="7">
    <source>
        <dbReference type="ARBA" id="ARBA00023242"/>
    </source>
</evidence>
<dbReference type="PANTHER" id="PTHR13437">
    <property type="entry name" value="NUCLEOPORIN P58/P45 NUCLEOPORIN-LIKE PROTEIN 1"/>
    <property type="match status" value="1"/>
</dbReference>
<dbReference type="Gene3D" id="6.10.140.1350">
    <property type="match status" value="1"/>
</dbReference>
<dbReference type="GO" id="GO:0008139">
    <property type="term" value="F:nuclear localization sequence binding"/>
    <property type="evidence" value="ECO:0007669"/>
    <property type="project" value="InterPro"/>
</dbReference>
<dbReference type="GO" id="GO:0017056">
    <property type="term" value="F:structural constituent of nuclear pore"/>
    <property type="evidence" value="ECO:0007669"/>
    <property type="project" value="InterPro"/>
</dbReference>
<feature type="compositionally biased region" description="Low complexity" evidence="8">
    <location>
        <begin position="110"/>
        <end position="123"/>
    </location>
</feature>
<feature type="compositionally biased region" description="Low complexity" evidence="8">
    <location>
        <begin position="51"/>
        <end position="66"/>
    </location>
</feature>
<feature type="region of interest" description="Disordered" evidence="8">
    <location>
        <begin position="14"/>
        <end position="159"/>
    </location>
</feature>
<keyword evidence="4" id="KW-0653">Protein transport</keyword>
<dbReference type="AlphaFoldDB" id="A0A4T0LPU7"/>
<evidence type="ECO:0008006" key="11">
    <source>
        <dbReference type="Google" id="ProtNLM"/>
    </source>
</evidence>
<evidence type="ECO:0000256" key="5">
    <source>
        <dbReference type="ARBA" id="ARBA00023010"/>
    </source>
</evidence>
<dbReference type="GO" id="GO:0015031">
    <property type="term" value="P:protein transport"/>
    <property type="evidence" value="ECO:0007669"/>
    <property type="project" value="UniProtKB-KW"/>
</dbReference>
<dbReference type="PANTHER" id="PTHR13437:SF2">
    <property type="entry name" value="NUCLEOPORIN P58_P45"/>
    <property type="match status" value="1"/>
</dbReference>
<proteinExistence type="predicted"/>
<dbReference type="GO" id="GO:0005643">
    <property type="term" value="C:nuclear pore"/>
    <property type="evidence" value="ECO:0007669"/>
    <property type="project" value="UniProtKB-SubCell"/>
</dbReference>
<organism evidence="9 10">
    <name type="scientific">Wallemia mellicola</name>
    <dbReference type="NCBI Taxonomy" id="1708541"/>
    <lineage>
        <taxon>Eukaryota</taxon>
        <taxon>Fungi</taxon>
        <taxon>Dikarya</taxon>
        <taxon>Basidiomycota</taxon>
        <taxon>Wallemiomycotina</taxon>
        <taxon>Wallemiomycetes</taxon>
        <taxon>Wallemiales</taxon>
        <taxon>Wallemiaceae</taxon>
        <taxon>Wallemia</taxon>
    </lineage>
</organism>
<sequence length="375" mass="40037">MSLFGNTTSGGGGFNFGATAQPQQQQASGGFGFGGGSNTQASNTAAKPSLFGGAAAPTATQQPATTGFGGFGQQTQQPQQNQQQTQPQTGLFGSQQQSSTTGGTFGGFGQQQQQQQQPQPQQTNPLGASTNTPFGASTGFGTTSTLNQNTQNAQNTSQTAKLTRTTKFNDLPDAHRKIIEDIDAHIQGRSHIALALKAEPLGKDVDRSSVLLDQVSNDLMSLQGTLASTAASLDSLKNDTEQDTVRALTMTRIIDGYRRPQESGAWLKTYRDFPHEFFAQTAVDLKDRANKYTGTLEQIEKHLSYLLTANAAGHTPQSIAQILQTQHATFMSLTSNVAELAAATTNLKDGYRDIWRSKTKSYADPFALSNVESNM</sequence>
<dbReference type="Proteomes" id="UP000310708">
    <property type="component" value="Unassembled WGS sequence"/>
</dbReference>
<evidence type="ECO:0000313" key="9">
    <source>
        <dbReference type="EMBL" id="TIC65780.1"/>
    </source>
</evidence>
<evidence type="ECO:0000256" key="2">
    <source>
        <dbReference type="ARBA" id="ARBA00022448"/>
    </source>
</evidence>